<evidence type="ECO:0000313" key="12">
    <source>
        <dbReference type="Proteomes" id="UP001140453"/>
    </source>
</evidence>
<dbReference type="SUPFAM" id="SSF48371">
    <property type="entry name" value="ARM repeat"/>
    <property type="match status" value="1"/>
</dbReference>
<feature type="domain" description="Importin N-terminal" evidence="10">
    <location>
        <begin position="24"/>
        <end position="91"/>
    </location>
</feature>
<evidence type="ECO:0000313" key="11">
    <source>
        <dbReference type="EMBL" id="KAJ4393814.1"/>
    </source>
</evidence>
<proteinExistence type="predicted"/>
<evidence type="ECO:0000256" key="2">
    <source>
        <dbReference type="ARBA" id="ARBA00004496"/>
    </source>
</evidence>
<evidence type="ECO:0000256" key="6">
    <source>
        <dbReference type="ARBA" id="ARBA00022927"/>
    </source>
</evidence>
<keyword evidence="4" id="KW-0963">Cytoplasm</keyword>
<dbReference type="PROSITE" id="PS50077">
    <property type="entry name" value="HEAT_REPEAT"/>
    <property type="match status" value="1"/>
</dbReference>
<dbReference type="Pfam" id="PF13513">
    <property type="entry name" value="HEAT_EZ"/>
    <property type="match status" value="1"/>
</dbReference>
<dbReference type="Pfam" id="PF03810">
    <property type="entry name" value="IBN_N"/>
    <property type="match status" value="1"/>
</dbReference>
<accession>A0A9W8YVW6</accession>
<dbReference type="GO" id="GO:0005737">
    <property type="term" value="C:cytoplasm"/>
    <property type="evidence" value="ECO:0007669"/>
    <property type="project" value="UniProtKB-SubCell"/>
</dbReference>
<evidence type="ECO:0000259" key="10">
    <source>
        <dbReference type="PROSITE" id="PS50166"/>
    </source>
</evidence>
<keyword evidence="7" id="KW-0539">Nucleus</keyword>
<dbReference type="PROSITE" id="PS50166">
    <property type="entry name" value="IMPORTIN_B_NT"/>
    <property type="match status" value="1"/>
</dbReference>
<dbReference type="SMART" id="SM00913">
    <property type="entry name" value="IBN_N"/>
    <property type="match status" value="1"/>
</dbReference>
<keyword evidence="9" id="KW-0175">Coiled coil</keyword>
<evidence type="ECO:0000256" key="9">
    <source>
        <dbReference type="SAM" id="Coils"/>
    </source>
</evidence>
<keyword evidence="3" id="KW-0813">Transport</keyword>
<evidence type="ECO:0000256" key="7">
    <source>
        <dbReference type="ARBA" id="ARBA00023242"/>
    </source>
</evidence>
<organism evidence="11 12">
    <name type="scientific">Gnomoniopsis smithogilvyi</name>
    <dbReference type="NCBI Taxonomy" id="1191159"/>
    <lineage>
        <taxon>Eukaryota</taxon>
        <taxon>Fungi</taxon>
        <taxon>Dikarya</taxon>
        <taxon>Ascomycota</taxon>
        <taxon>Pezizomycotina</taxon>
        <taxon>Sordariomycetes</taxon>
        <taxon>Sordariomycetidae</taxon>
        <taxon>Diaporthales</taxon>
        <taxon>Gnomoniaceae</taxon>
        <taxon>Gnomoniopsis</taxon>
    </lineage>
</organism>
<keyword evidence="6" id="KW-0653">Protein transport</keyword>
<reference evidence="11" key="1">
    <citation type="submission" date="2022-10" db="EMBL/GenBank/DDBJ databases">
        <title>Tapping the CABI collections for fungal endophytes: first genome assemblies for Collariella, Neodidymelliopsis, Ascochyta clinopodiicola, Didymella pomorum, Didymosphaeria variabile, Neocosmospora piperis and Neocucurbitaria cava.</title>
        <authorList>
            <person name="Hill R."/>
        </authorList>
    </citation>
    <scope>NUCLEOTIDE SEQUENCE</scope>
    <source>
        <strain evidence="11">IMI 355082</strain>
    </source>
</reference>
<feature type="repeat" description="HEAT" evidence="8">
    <location>
        <begin position="387"/>
        <end position="425"/>
    </location>
</feature>
<evidence type="ECO:0000256" key="4">
    <source>
        <dbReference type="ARBA" id="ARBA00022490"/>
    </source>
</evidence>
<dbReference type="InterPro" id="IPR040122">
    <property type="entry name" value="Importin_beta"/>
</dbReference>
<gene>
    <name evidence="11" type="ORF">N0V93_003029</name>
</gene>
<dbReference type="PANTHER" id="PTHR10527">
    <property type="entry name" value="IMPORTIN BETA"/>
    <property type="match status" value="1"/>
</dbReference>
<dbReference type="InterPro" id="IPR011989">
    <property type="entry name" value="ARM-like"/>
</dbReference>
<evidence type="ECO:0000256" key="1">
    <source>
        <dbReference type="ARBA" id="ARBA00004123"/>
    </source>
</evidence>
<dbReference type="Proteomes" id="UP001140453">
    <property type="component" value="Unassembled WGS sequence"/>
</dbReference>
<evidence type="ECO:0000256" key="8">
    <source>
        <dbReference type="PROSITE-ProRule" id="PRU00103"/>
    </source>
</evidence>
<feature type="coiled-coil region" evidence="9">
    <location>
        <begin position="414"/>
        <end position="442"/>
    </location>
</feature>
<comment type="subcellular location">
    <subcellularLocation>
        <location evidence="2">Cytoplasm</location>
    </subcellularLocation>
    <subcellularLocation>
        <location evidence="1">Nucleus</location>
    </subcellularLocation>
</comment>
<dbReference type="InterPro" id="IPR021133">
    <property type="entry name" value="HEAT_type_2"/>
</dbReference>
<comment type="caution">
    <text evidence="11">The sequence shown here is derived from an EMBL/GenBank/DDBJ whole genome shotgun (WGS) entry which is preliminary data.</text>
</comment>
<dbReference type="Pfam" id="PF25780">
    <property type="entry name" value="TPR_IPO5"/>
    <property type="match status" value="1"/>
</dbReference>
<name>A0A9W8YVW6_9PEZI</name>
<dbReference type="GO" id="GO:0006606">
    <property type="term" value="P:protein import into nucleus"/>
    <property type="evidence" value="ECO:0007669"/>
    <property type="project" value="InterPro"/>
</dbReference>
<dbReference type="GO" id="GO:0005634">
    <property type="term" value="C:nucleus"/>
    <property type="evidence" value="ECO:0007669"/>
    <property type="project" value="UniProtKB-ARBA"/>
</dbReference>
<dbReference type="InterPro" id="IPR001494">
    <property type="entry name" value="Importin-beta_N"/>
</dbReference>
<keyword evidence="12" id="KW-1185">Reference proteome</keyword>
<protein>
    <recommendedName>
        <fullName evidence="10">Importin N-terminal domain-containing protein</fullName>
    </recommendedName>
</protein>
<evidence type="ECO:0000256" key="5">
    <source>
        <dbReference type="ARBA" id="ARBA00022737"/>
    </source>
</evidence>
<dbReference type="OrthoDB" id="7862313at2759"/>
<dbReference type="GO" id="GO:0031267">
    <property type="term" value="F:small GTPase binding"/>
    <property type="evidence" value="ECO:0007669"/>
    <property type="project" value="InterPro"/>
</dbReference>
<dbReference type="Gene3D" id="1.25.10.10">
    <property type="entry name" value="Leucine-rich Repeat Variant"/>
    <property type="match status" value="1"/>
</dbReference>
<dbReference type="InterPro" id="IPR016024">
    <property type="entry name" value="ARM-type_fold"/>
</dbReference>
<dbReference type="EMBL" id="JAPEVB010000002">
    <property type="protein sequence ID" value="KAJ4393814.1"/>
    <property type="molecule type" value="Genomic_DNA"/>
</dbReference>
<keyword evidence="5" id="KW-0677">Repeat</keyword>
<dbReference type="InterPro" id="IPR058584">
    <property type="entry name" value="IMB1_TNPO1-like_TPR"/>
</dbReference>
<sequence length="1100" mass="121290">MDSQRLVTLLQESQIPDTQRVKAVTAELQKNFYSKPESLLLLIEIVCTNQDAALRQQAAVQAARLTVKYWSKIPVEQKAGVRQHLVEVCMKEQHAKCRHSESRLIASIASLDLDEDNAWPDLIPSLFTLATSGEVSHREVGSYIIYAILDENPTHFMDKVRELLSLFANTIKDPQSRDVRVNTVMSISVVLMLIEADEDEGAVTAVQTLVPHMVEVLKDAVDNSDDERTKQTFECFQQFLAYDPVLLAPHLRDLMVFMAQLAANKNADEDVRCQALAFLAQTVRYRRMKVQAMKDMGAELTLKAMEILSEIDDDEDEDEITPARAALSLLDQLASDLPPRQVIVPLLDTLPKFASSEDAGLRKSGVLALGTVAEGAPDFVSTQLKLIMPIVLRLLNDPDSGVRHTALIGLTRIADEMAEELKDDREELVAALLKNLQAATAETGDAALAKKNIDILRCACAALDALATGFDADIMKHYGPGLITPVGDLLAHPDLKVKSAAAGALGAIASAMEDGFEPYFEKTMAALGPYVQIKDSEDELDLRSGVCDALGHLASAVGPQKFQPYVMDLMKASEEALNLGHPRLRETSFILWSSLSKVYSKEFTPFLAGVFKGLFDSLELEEEELVLNLSEEEQAIIGTGEHIIQGGKKIKVRQAEEGEEVMEADDDDEEDDDEWGDYGVTPEAMEKEVAIEVLGDVIAYACTLPEVSQYLEKALELIGPLVEHTYEGCRKAAISTLWRSYARVYELMEEQTGVKWEPGFPPKPLPAELVHLGELVATATQKLWPDENDRNVVAEINRNVAATLKATGPGILAQDKMIEQTVTVLTTLITRSHPCQQDLGDEEDEQDVEGSSEYDWVVIDTALDVVIGMAAAMGSSFGELWKIFEKPIMKFGSSQENLERSTAIGVIAECSGHMKAGVSPYTATILKLLLKRLTDPDPETKSNAAYATGQLIYNSTDSATYLPSYTDILTKLEPMLSIDHARIKDNATGCVCRMITSHPDRMPIADVLPVLVGLLPLKEDFEENPPVYECIYKLYEANEPTIQSLTPKLIVVFEKVLSPPEDQLKDETRQLVQNIVQSLFKAKPELFQGHEQVLKLAGAA</sequence>
<evidence type="ECO:0000256" key="3">
    <source>
        <dbReference type="ARBA" id="ARBA00022448"/>
    </source>
</evidence>
<dbReference type="AlphaFoldDB" id="A0A9W8YVW6"/>
<dbReference type="Pfam" id="PF25574">
    <property type="entry name" value="TPR_IMB1"/>
    <property type="match status" value="1"/>
</dbReference>
<dbReference type="InterPro" id="IPR057672">
    <property type="entry name" value="TPR_IPO4/5"/>
</dbReference>